<feature type="compositionally biased region" description="Polar residues" evidence="1">
    <location>
        <begin position="297"/>
        <end position="310"/>
    </location>
</feature>
<reference evidence="5" key="1">
    <citation type="submission" date="2025-08" db="UniProtKB">
        <authorList>
            <consortium name="RefSeq"/>
        </authorList>
    </citation>
    <scope>IDENTIFICATION</scope>
</reference>
<dbReference type="Proteomes" id="UP001165740">
    <property type="component" value="Chromosome 1"/>
</dbReference>
<dbReference type="GO" id="GO:0031085">
    <property type="term" value="C:BLOC-3 complex"/>
    <property type="evidence" value="ECO:0007669"/>
    <property type="project" value="TreeGrafter"/>
</dbReference>
<name>A0A9W3ABJ0_BIOGL</name>
<keyword evidence="4" id="KW-1185">Reference proteome</keyword>
<dbReference type="GO" id="GO:0016192">
    <property type="term" value="P:vesicle-mediated transport"/>
    <property type="evidence" value="ECO:0007669"/>
    <property type="project" value="InterPro"/>
</dbReference>
<dbReference type="PANTHER" id="PTHR12761">
    <property type="entry name" value="HERMANSKY-PUDLAK SYNDROME PROTEIN 1"/>
    <property type="match status" value="1"/>
</dbReference>
<dbReference type="PANTHER" id="PTHR12761:SF1">
    <property type="entry name" value="BLOC-3 COMPLEX MEMBER HPS1"/>
    <property type="match status" value="1"/>
</dbReference>
<dbReference type="OMA" id="TFNYAYF"/>
<dbReference type="OrthoDB" id="10255234at2759"/>
<feature type="domain" description="FUZ/MON1/HPS1 first Longin" evidence="2">
    <location>
        <begin position="2"/>
        <end position="126"/>
    </location>
</feature>
<sequence>MKCFLVVNQLNDPLYIDYDSYFANYIILRAKEKGLLENESIVKKLDANLVMQIFSPLVLSQWLLIDQTKEPCSTIVCPNGFLFVFKQMDDLLFLTINGDGSETEASLQRKVEVFMTLMKFIFGPVSEEMGQSHFYSRKAKWNFLQEIMKSWESMVQSEQAFLVEAIERLHVNQEVNQKCIEILEKTVKQLQISKEQTINHAVLLVNSKLLALYSNRGANELKSKDILSLTILAKTIYPYSENIEDLFSIHYTGGKTKSKATDEDYSDGGEDEYHSAPNTPGGHRSRSPSIVVDSEYHNSQAAGLPSGQSESFHRDSLTHSSLSRSGTIKNSNHDSYKKLEYSDEPSLLEMYSEKYPDTVFKSIKSESDTQILAQSSHEQGMVQTFAEVYDDQKNRYLAQTSESSTSNVILSNKIKIENLRETDSTRHVHSEHSNSNIQNTASALVGESELQDESSPHSLGAVNMLRDNQNDNVVLTSIIHNEVATSTTTVKAVEQLSVREDNKFDQSAASSRSSSAGIGGKNSRSSTLSFEPNIDTFTPSRTSSVLSNLSKSYPELSPNDGQGFMFSEEDQYPSKEDVPDSTRQPKKQITPANLNHSSQLPGPSLSLLEETIGSKSSFNSYWPQSVFLDTHTCPYSPYNLHCLQVLPGVTLILLSQAPKHQLAESIFPAINHLQDLLYKHRIRYSRTRGSQVYEFIHSFLTKLHSNLKKIKGRISSLSFDLHSRWEKDDLKRKLTDYLEKDLQAPITKELESQLLEVYKKLKELFSHLFLTPQHYSPQLVDALSQVRIAISKDLQDYREYLNVKAQRNITMTSYIDEFPGLIHFIFVDRLFHQMSAPSLNISLNLGENTDATSFLKEKIWSMYQHVMCKLTEGYTTVLLREGDFYFSYFLWFEDYLGNPLPVQESFKPSSKFSFPGILSGSFYRALLTFCFPHAIQNSVHCLEMFLIHLGTVHPEYISAHCKRLAHKMREMTGETYKPVSLL</sequence>
<dbReference type="InterPro" id="IPR026053">
    <property type="entry name" value="HPS1"/>
</dbReference>
<protein>
    <submittedName>
        <fullName evidence="5">BLOC-3 complex member HPS1-like isoform X1</fullName>
    </submittedName>
</protein>
<accession>A0A9W3ABJ0</accession>
<feature type="region of interest" description="Disordered" evidence="1">
    <location>
        <begin position="503"/>
        <end position="601"/>
    </location>
</feature>
<feature type="compositionally biased region" description="Low complexity" evidence="1">
    <location>
        <begin position="507"/>
        <end position="516"/>
    </location>
</feature>
<feature type="region of interest" description="Disordered" evidence="1">
    <location>
        <begin position="255"/>
        <end position="333"/>
    </location>
</feature>
<evidence type="ECO:0000259" key="2">
    <source>
        <dbReference type="Pfam" id="PF19036"/>
    </source>
</evidence>
<dbReference type="RefSeq" id="XP_055884518.1">
    <property type="nucleotide sequence ID" value="XM_056028543.1"/>
</dbReference>
<proteinExistence type="predicted"/>
<dbReference type="InterPro" id="IPR043972">
    <property type="entry name" value="FUZ/MON1/HPS1_longin_1"/>
</dbReference>
<feature type="domain" description="FUZ/MON1/HPS1 third Longin" evidence="3">
    <location>
        <begin position="820"/>
        <end position="970"/>
    </location>
</feature>
<feature type="compositionally biased region" description="Polar residues" evidence="1">
    <location>
        <begin position="522"/>
        <end position="551"/>
    </location>
</feature>
<dbReference type="GO" id="GO:0005085">
    <property type="term" value="F:guanyl-nucleotide exchange factor activity"/>
    <property type="evidence" value="ECO:0007669"/>
    <property type="project" value="TreeGrafter"/>
</dbReference>
<dbReference type="InterPro" id="IPR043970">
    <property type="entry name" value="FUZ/MON1/HPS1_longin_3"/>
</dbReference>
<organism evidence="4 5">
    <name type="scientific">Biomphalaria glabrata</name>
    <name type="common">Bloodfluke planorb</name>
    <name type="synonym">Freshwater snail</name>
    <dbReference type="NCBI Taxonomy" id="6526"/>
    <lineage>
        <taxon>Eukaryota</taxon>
        <taxon>Metazoa</taxon>
        <taxon>Spiralia</taxon>
        <taxon>Lophotrochozoa</taxon>
        <taxon>Mollusca</taxon>
        <taxon>Gastropoda</taxon>
        <taxon>Heterobranchia</taxon>
        <taxon>Euthyneura</taxon>
        <taxon>Panpulmonata</taxon>
        <taxon>Hygrophila</taxon>
        <taxon>Lymnaeoidea</taxon>
        <taxon>Planorbidae</taxon>
        <taxon>Biomphalaria</taxon>
    </lineage>
</organism>
<gene>
    <name evidence="5" type="primary">LOC106061981</name>
</gene>
<evidence type="ECO:0000259" key="3">
    <source>
        <dbReference type="Pfam" id="PF19038"/>
    </source>
</evidence>
<dbReference type="GeneID" id="106061981"/>
<evidence type="ECO:0000256" key="1">
    <source>
        <dbReference type="SAM" id="MobiDB-lite"/>
    </source>
</evidence>
<evidence type="ECO:0000313" key="4">
    <source>
        <dbReference type="Proteomes" id="UP001165740"/>
    </source>
</evidence>
<dbReference type="Pfam" id="PF19036">
    <property type="entry name" value="Fuz_longin_1"/>
    <property type="match status" value="1"/>
</dbReference>
<dbReference type="AlphaFoldDB" id="A0A9W3ABJ0"/>
<dbReference type="Pfam" id="PF19038">
    <property type="entry name" value="Fuz_longin_3"/>
    <property type="match status" value="1"/>
</dbReference>
<evidence type="ECO:0000313" key="5">
    <source>
        <dbReference type="RefSeq" id="XP_055884518.1"/>
    </source>
</evidence>
<feature type="compositionally biased region" description="Polar residues" evidence="1">
    <location>
        <begin position="318"/>
        <end position="330"/>
    </location>
</feature>